<dbReference type="Proteomes" id="UP000807342">
    <property type="component" value="Unassembled WGS sequence"/>
</dbReference>
<feature type="region of interest" description="Disordered" evidence="1">
    <location>
        <begin position="29"/>
        <end position="72"/>
    </location>
</feature>
<evidence type="ECO:0000256" key="1">
    <source>
        <dbReference type="SAM" id="MobiDB-lite"/>
    </source>
</evidence>
<keyword evidence="4" id="KW-1185">Reference proteome</keyword>
<evidence type="ECO:0000313" key="4">
    <source>
        <dbReference type="Proteomes" id="UP000807342"/>
    </source>
</evidence>
<sequence length="175" mass="18187">MGTKPHCFRVLAFAMRRLRGESTKIAWSALGSDTPVPGTPQQPASPMASSFTLTPNKPQDSGGGGKFKPLASDPVPVPTVLSPAPKNLIPAFGFAFSSTTSMPPSDTSESLTPPDDAASAEAEWGLPVNVKKKNVRKAKPSSGLWGAVGLAPKNQEKGDSIGEGQLEVGSSAFRK</sequence>
<reference evidence="2" key="1">
    <citation type="submission" date="2020-11" db="EMBL/GenBank/DDBJ databases">
        <authorList>
            <consortium name="DOE Joint Genome Institute"/>
            <person name="Ahrendt S."/>
            <person name="Riley R."/>
            <person name="Andreopoulos W."/>
            <person name="Labutti K."/>
            <person name="Pangilinan J."/>
            <person name="Ruiz-Duenas F.J."/>
            <person name="Barrasa J.M."/>
            <person name="Sanchez-Garcia M."/>
            <person name="Camarero S."/>
            <person name="Miyauchi S."/>
            <person name="Serrano A."/>
            <person name="Linde D."/>
            <person name="Babiker R."/>
            <person name="Drula E."/>
            <person name="Ayuso-Fernandez I."/>
            <person name="Pacheco R."/>
            <person name="Padilla G."/>
            <person name="Ferreira P."/>
            <person name="Barriuso J."/>
            <person name="Kellner H."/>
            <person name="Castanera R."/>
            <person name="Alfaro M."/>
            <person name="Ramirez L."/>
            <person name="Pisabarro A.G."/>
            <person name="Kuo A."/>
            <person name="Tritt A."/>
            <person name="Lipzen A."/>
            <person name="He G."/>
            <person name="Yan M."/>
            <person name="Ng V."/>
            <person name="Cullen D."/>
            <person name="Martin F."/>
            <person name="Rosso M.-N."/>
            <person name="Henrissat B."/>
            <person name="Hibbett D."/>
            <person name="Martinez A.T."/>
            <person name="Grigoriev I.V."/>
        </authorList>
    </citation>
    <scope>NUCLEOTIDE SEQUENCE</scope>
    <source>
        <strain evidence="2">MF-IS2</strain>
    </source>
</reference>
<protein>
    <submittedName>
        <fullName evidence="2">Uncharacterized protein</fullName>
    </submittedName>
</protein>
<dbReference type="EMBL" id="MU151768">
    <property type="protein sequence ID" value="KAF9441839.1"/>
    <property type="molecule type" value="Genomic_DNA"/>
</dbReference>
<evidence type="ECO:0000313" key="2">
    <source>
        <dbReference type="EMBL" id="KAF9441839.1"/>
    </source>
</evidence>
<feature type="region of interest" description="Disordered" evidence="1">
    <location>
        <begin position="137"/>
        <end position="175"/>
    </location>
</feature>
<evidence type="ECO:0000313" key="3">
    <source>
        <dbReference type="EMBL" id="KAF9449062.1"/>
    </source>
</evidence>
<name>A0A9P5X1E7_9AGAR</name>
<comment type="caution">
    <text evidence="2">The sequence shown here is derived from an EMBL/GenBank/DDBJ whole genome shotgun (WGS) entry which is preliminary data.</text>
</comment>
<gene>
    <name evidence="2" type="ORF">P691DRAFT_536486</name>
    <name evidence="3" type="ORF">P691DRAFT_585490</name>
</gene>
<organism evidence="2 4">
    <name type="scientific">Macrolepiota fuliginosa MF-IS2</name>
    <dbReference type="NCBI Taxonomy" id="1400762"/>
    <lineage>
        <taxon>Eukaryota</taxon>
        <taxon>Fungi</taxon>
        <taxon>Dikarya</taxon>
        <taxon>Basidiomycota</taxon>
        <taxon>Agaricomycotina</taxon>
        <taxon>Agaricomycetes</taxon>
        <taxon>Agaricomycetidae</taxon>
        <taxon>Agaricales</taxon>
        <taxon>Agaricineae</taxon>
        <taxon>Agaricaceae</taxon>
        <taxon>Macrolepiota</taxon>
    </lineage>
</organism>
<proteinExistence type="predicted"/>
<feature type="compositionally biased region" description="Low complexity" evidence="1">
    <location>
        <begin position="99"/>
        <end position="110"/>
    </location>
</feature>
<dbReference type="EMBL" id="MU151141">
    <property type="protein sequence ID" value="KAF9449062.1"/>
    <property type="molecule type" value="Genomic_DNA"/>
</dbReference>
<dbReference type="AlphaFoldDB" id="A0A9P5X1E7"/>
<accession>A0A9P5X1E7</accession>
<feature type="region of interest" description="Disordered" evidence="1">
    <location>
        <begin position="99"/>
        <end position="124"/>
    </location>
</feature>
<feature type="compositionally biased region" description="Polar residues" evidence="1">
    <location>
        <begin position="39"/>
        <end position="59"/>
    </location>
</feature>